<dbReference type="AlphaFoldDB" id="A0A8J4FSN5"/>
<gene>
    <name evidence="2" type="ORF">Vretifemale_11610</name>
</gene>
<feature type="region of interest" description="Disordered" evidence="1">
    <location>
        <begin position="1"/>
        <end position="24"/>
    </location>
</feature>
<dbReference type="Proteomes" id="UP000747110">
    <property type="component" value="Unassembled WGS sequence"/>
</dbReference>
<protein>
    <submittedName>
        <fullName evidence="2">Uncharacterized protein</fullName>
    </submittedName>
</protein>
<evidence type="ECO:0000313" key="3">
    <source>
        <dbReference type="Proteomes" id="UP000747110"/>
    </source>
</evidence>
<evidence type="ECO:0000256" key="1">
    <source>
        <dbReference type="SAM" id="MobiDB-lite"/>
    </source>
</evidence>
<sequence length="114" mass="11945">MRSCTMSYRPWSRSNSRPPGRSARQACDSITCCCSGVTADSVNMISSVSASMSSKMDAAEGSVASAGKTLILDGAMPSAAAAPRSWSRQVVDISAMQRGKFRKDPGCGEKSSAR</sequence>
<accession>A0A8J4FSN5</accession>
<proteinExistence type="predicted"/>
<evidence type="ECO:0000313" key="2">
    <source>
        <dbReference type="EMBL" id="GIL82734.1"/>
    </source>
</evidence>
<organism evidence="2 3">
    <name type="scientific">Volvox reticuliferus</name>
    <dbReference type="NCBI Taxonomy" id="1737510"/>
    <lineage>
        <taxon>Eukaryota</taxon>
        <taxon>Viridiplantae</taxon>
        <taxon>Chlorophyta</taxon>
        <taxon>core chlorophytes</taxon>
        <taxon>Chlorophyceae</taxon>
        <taxon>CS clade</taxon>
        <taxon>Chlamydomonadales</taxon>
        <taxon>Volvocaceae</taxon>
        <taxon>Volvox</taxon>
    </lineage>
</organism>
<reference evidence="2" key="1">
    <citation type="journal article" date="2021" name="Proc. Natl. Acad. Sci. U.S.A.">
        <title>Three genomes in the algal genus Volvox reveal the fate of a haploid sex-determining region after a transition to homothallism.</title>
        <authorList>
            <person name="Yamamoto K."/>
            <person name="Hamaji T."/>
            <person name="Kawai-Toyooka H."/>
            <person name="Matsuzaki R."/>
            <person name="Takahashi F."/>
            <person name="Nishimura Y."/>
            <person name="Kawachi M."/>
            <person name="Noguchi H."/>
            <person name="Minakuchi Y."/>
            <person name="Umen J.G."/>
            <person name="Toyoda A."/>
            <person name="Nozaki H."/>
        </authorList>
    </citation>
    <scope>NUCLEOTIDE SEQUENCE</scope>
    <source>
        <strain evidence="2">NIES-3786</strain>
    </source>
</reference>
<name>A0A8J4FSN5_9CHLO</name>
<comment type="caution">
    <text evidence="2">The sequence shown here is derived from an EMBL/GenBank/DDBJ whole genome shotgun (WGS) entry which is preliminary data.</text>
</comment>
<feature type="compositionally biased region" description="Polar residues" evidence="1">
    <location>
        <begin position="1"/>
        <end position="17"/>
    </location>
</feature>
<keyword evidence="3" id="KW-1185">Reference proteome</keyword>
<dbReference type="EMBL" id="BNCP01000025">
    <property type="protein sequence ID" value="GIL82734.1"/>
    <property type="molecule type" value="Genomic_DNA"/>
</dbReference>